<protein>
    <submittedName>
        <fullName evidence="11">Phosphodiest domain containing protein</fullName>
    </submittedName>
</protein>
<name>A0A077ZMB2_TRITR</name>
<dbReference type="GO" id="GO:0051377">
    <property type="term" value="F:mannose-ethanolamine phosphotransferase activity"/>
    <property type="evidence" value="ECO:0007669"/>
    <property type="project" value="InterPro"/>
</dbReference>
<gene>
    <name evidence="11" type="ORF">TTRE_0000928201</name>
</gene>
<dbReference type="Pfam" id="PF01663">
    <property type="entry name" value="Phosphodiest"/>
    <property type="match status" value="1"/>
</dbReference>
<keyword evidence="4" id="KW-0337">GPI-anchor biosynthesis</keyword>
<evidence type="ECO:0000256" key="1">
    <source>
        <dbReference type="ARBA" id="ARBA00004477"/>
    </source>
</evidence>
<dbReference type="UniPathway" id="UPA00196"/>
<dbReference type="InterPro" id="IPR037675">
    <property type="entry name" value="PIG-O_N"/>
</dbReference>
<evidence type="ECO:0000256" key="9">
    <source>
        <dbReference type="ARBA" id="ARBA00023136"/>
    </source>
</evidence>
<evidence type="ECO:0000256" key="6">
    <source>
        <dbReference type="ARBA" id="ARBA00022692"/>
    </source>
</evidence>
<dbReference type="GO" id="GO:0006506">
    <property type="term" value="P:GPI anchor biosynthetic process"/>
    <property type="evidence" value="ECO:0007669"/>
    <property type="project" value="UniProtKB-UniPathway"/>
</dbReference>
<keyword evidence="10" id="KW-0325">Glycoprotein</keyword>
<keyword evidence="8" id="KW-1133">Transmembrane helix</keyword>
<comment type="pathway">
    <text evidence="2">Glycolipid biosynthesis; glycosylphosphatidylinositol-anchor biosynthesis.</text>
</comment>
<dbReference type="PANTHER" id="PTHR23071:SF1">
    <property type="entry name" value="GPI ETHANOLAMINE PHOSPHATE TRANSFERASE 3"/>
    <property type="match status" value="1"/>
</dbReference>
<evidence type="ECO:0000256" key="5">
    <source>
        <dbReference type="ARBA" id="ARBA00022679"/>
    </source>
</evidence>
<evidence type="ECO:0000256" key="8">
    <source>
        <dbReference type="ARBA" id="ARBA00022989"/>
    </source>
</evidence>
<keyword evidence="12" id="KW-1185">Reference proteome</keyword>
<dbReference type="InterPro" id="IPR017850">
    <property type="entry name" value="Alkaline_phosphatase_core_sf"/>
</dbReference>
<dbReference type="CDD" id="cd16023">
    <property type="entry name" value="GPI_EPT_3"/>
    <property type="match status" value="1"/>
</dbReference>
<proteinExistence type="inferred from homology"/>
<dbReference type="Gene3D" id="3.40.720.10">
    <property type="entry name" value="Alkaline Phosphatase, subunit A"/>
    <property type="match status" value="1"/>
</dbReference>
<evidence type="ECO:0000256" key="2">
    <source>
        <dbReference type="ARBA" id="ARBA00004687"/>
    </source>
</evidence>
<dbReference type="GO" id="GO:0005789">
    <property type="term" value="C:endoplasmic reticulum membrane"/>
    <property type="evidence" value="ECO:0007669"/>
    <property type="project" value="UniProtKB-SubCell"/>
</dbReference>
<dbReference type="AlphaFoldDB" id="A0A077ZMB2"/>
<dbReference type="Proteomes" id="UP000030665">
    <property type="component" value="Unassembled WGS sequence"/>
</dbReference>
<reference evidence="11" key="1">
    <citation type="submission" date="2014-01" db="EMBL/GenBank/DDBJ databases">
        <authorList>
            <person name="Aslett M."/>
        </authorList>
    </citation>
    <scope>NUCLEOTIDE SEQUENCE</scope>
</reference>
<dbReference type="InterPro" id="IPR039524">
    <property type="entry name" value="PIGO/GPI13"/>
</dbReference>
<accession>A0A077ZMB2</accession>
<keyword evidence="7" id="KW-0256">Endoplasmic reticulum</keyword>
<evidence type="ECO:0000313" key="12">
    <source>
        <dbReference type="Proteomes" id="UP000030665"/>
    </source>
</evidence>
<organism evidence="11 12">
    <name type="scientific">Trichuris trichiura</name>
    <name type="common">Whipworm</name>
    <name type="synonym">Trichocephalus trichiurus</name>
    <dbReference type="NCBI Taxonomy" id="36087"/>
    <lineage>
        <taxon>Eukaryota</taxon>
        <taxon>Metazoa</taxon>
        <taxon>Ecdysozoa</taxon>
        <taxon>Nematoda</taxon>
        <taxon>Enoplea</taxon>
        <taxon>Dorylaimia</taxon>
        <taxon>Trichinellida</taxon>
        <taxon>Trichuridae</taxon>
        <taxon>Trichuris</taxon>
    </lineage>
</organism>
<evidence type="ECO:0000256" key="10">
    <source>
        <dbReference type="ARBA" id="ARBA00023180"/>
    </source>
</evidence>
<dbReference type="EMBL" id="HG807508">
    <property type="protein sequence ID" value="CDW60878.1"/>
    <property type="molecule type" value="Genomic_DNA"/>
</dbReference>
<keyword evidence="5" id="KW-0808">Transferase</keyword>
<comment type="subcellular location">
    <subcellularLocation>
        <location evidence="1">Endoplasmic reticulum membrane</location>
        <topology evidence="1">Multi-pass membrane protein</topology>
    </subcellularLocation>
</comment>
<dbReference type="PANTHER" id="PTHR23071">
    <property type="entry name" value="PHOSPHATIDYLINOSITOL GLYCAN"/>
    <property type="match status" value="1"/>
</dbReference>
<evidence type="ECO:0000313" key="11">
    <source>
        <dbReference type="EMBL" id="CDW60878.1"/>
    </source>
</evidence>
<keyword evidence="6" id="KW-0812">Transmembrane</keyword>
<dbReference type="STRING" id="36087.A0A077ZMB2"/>
<dbReference type="OrthoDB" id="272139at2759"/>
<evidence type="ECO:0000256" key="3">
    <source>
        <dbReference type="ARBA" id="ARBA00008695"/>
    </source>
</evidence>
<comment type="similarity">
    <text evidence="3">Belongs to the PIGG/PIGN/PIGO family. PIGO subfamily.</text>
</comment>
<evidence type="ECO:0000256" key="4">
    <source>
        <dbReference type="ARBA" id="ARBA00022502"/>
    </source>
</evidence>
<sequence>MLLKLFVIVLEYCFGAFFFYRGFLLTRHTLQLTSSCYEVQNHVIANVTSGCWVPASYRRSILVVVDALRYDFIAQQPYSKQIYHNRFRKVQALLTNEPQHSMLFKFVADPPTTTLQRLKGLLTGSLPTFVDVGNNFAGSAIEEDNIIDQMIIQGKKVVFMGDDTWLSLFPHKFTRARAFPSFDVHDLHGVDNGVLKYLYKEIESNDWDLLIAHFLGVDHCGHKYGPSHPEMARKLSQMDDMVNRKLCVMNARNVTKLTSPDTVLFVFGDHGMTQTGDHGGDSEEELDAALFAYSTSILHSETQVKSLFSCVFVANIKRLIYISTVNPF</sequence>
<dbReference type="SUPFAM" id="SSF53649">
    <property type="entry name" value="Alkaline phosphatase-like"/>
    <property type="match status" value="1"/>
</dbReference>
<dbReference type="InterPro" id="IPR002591">
    <property type="entry name" value="Phosphodiest/P_Trfase"/>
</dbReference>
<reference evidence="11" key="2">
    <citation type="submission" date="2014-03" db="EMBL/GenBank/DDBJ databases">
        <title>The whipworm genome and dual-species transcriptomics of an intimate host-pathogen interaction.</title>
        <authorList>
            <person name="Foth B.J."/>
            <person name="Tsai I.J."/>
            <person name="Reid A.J."/>
            <person name="Bancroft A.J."/>
            <person name="Nichol S."/>
            <person name="Tracey A."/>
            <person name="Holroyd N."/>
            <person name="Cotton J.A."/>
            <person name="Stanley E.J."/>
            <person name="Zarowiecki M."/>
            <person name="Liu J.Z."/>
            <person name="Huckvale T."/>
            <person name="Cooper P.J."/>
            <person name="Grencis R.K."/>
            <person name="Berriman M."/>
        </authorList>
    </citation>
    <scope>NUCLEOTIDE SEQUENCE [LARGE SCALE GENOMIC DNA]</scope>
</reference>
<keyword evidence="9" id="KW-0472">Membrane</keyword>
<evidence type="ECO:0000256" key="7">
    <source>
        <dbReference type="ARBA" id="ARBA00022824"/>
    </source>
</evidence>